<evidence type="ECO:0000256" key="1">
    <source>
        <dbReference type="SAM" id="SignalP"/>
    </source>
</evidence>
<protein>
    <submittedName>
        <fullName evidence="3">LADA_0E05402g1_1</fullName>
    </submittedName>
</protein>
<dbReference type="STRING" id="1266660.A0A1G4JC22"/>
<evidence type="ECO:0000313" key="3">
    <source>
        <dbReference type="EMBL" id="SCU87662.1"/>
    </source>
</evidence>
<feature type="domain" description="Phospholipase C/D" evidence="2">
    <location>
        <begin position="38"/>
        <end position="160"/>
    </location>
</feature>
<keyword evidence="4" id="KW-1185">Reference proteome</keyword>
<evidence type="ECO:0000259" key="2">
    <source>
        <dbReference type="Pfam" id="PF00882"/>
    </source>
</evidence>
<dbReference type="GO" id="GO:0031012">
    <property type="term" value="C:extracellular matrix"/>
    <property type="evidence" value="ECO:0007669"/>
    <property type="project" value="TreeGrafter"/>
</dbReference>
<feature type="signal peptide" evidence="1">
    <location>
        <begin position="1"/>
        <end position="19"/>
    </location>
</feature>
<dbReference type="EMBL" id="LT598455">
    <property type="protein sequence ID" value="SCU87662.1"/>
    <property type="molecule type" value="Genomic_DNA"/>
</dbReference>
<proteinExistence type="predicted"/>
<dbReference type="Proteomes" id="UP000190274">
    <property type="component" value="Chromosome E"/>
</dbReference>
<dbReference type="OrthoDB" id="5317514at2759"/>
<name>A0A1G4JC22_9SACH</name>
<dbReference type="Gene3D" id="2.130.10.130">
    <property type="entry name" value="Integrin alpha, N-terminal"/>
    <property type="match status" value="1"/>
</dbReference>
<dbReference type="GO" id="GO:0004621">
    <property type="term" value="F:glycosylphosphatidylinositol phospholipase D activity"/>
    <property type="evidence" value="ECO:0007669"/>
    <property type="project" value="TreeGrafter"/>
</dbReference>
<dbReference type="SUPFAM" id="SSF69318">
    <property type="entry name" value="Integrin alpha N-terminal domain"/>
    <property type="match status" value="1"/>
</dbReference>
<dbReference type="PANTHER" id="PTHR23221">
    <property type="entry name" value="GLYCOSYLPHOSPHATIDYLINOSITOL PHOSPHOLIPASE D"/>
    <property type="match status" value="1"/>
</dbReference>
<feature type="chain" id="PRO_5009236027" evidence="1">
    <location>
        <begin position="20"/>
        <end position="733"/>
    </location>
</feature>
<organism evidence="3 4">
    <name type="scientific">Lachancea dasiensis</name>
    <dbReference type="NCBI Taxonomy" id="1072105"/>
    <lineage>
        <taxon>Eukaryota</taxon>
        <taxon>Fungi</taxon>
        <taxon>Dikarya</taxon>
        <taxon>Ascomycota</taxon>
        <taxon>Saccharomycotina</taxon>
        <taxon>Saccharomycetes</taxon>
        <taxon>Saccharomycetales</taxon>
        <taxon>Saccharomycetaceae</taxon>
        <taxon>Lachancea</taxon>
    </lineage>
</organism>
<sequence>MIFRKACIWLLKLFEIVRGAGVGEHLTMLARTSVPWELKPYYPELKAGTFFPDAFYSCAANDDWKKFAEWTHWPPFLVLGAKMWREKYGTNRNCENALRLRAFLTGIFVHQVTDVSWHSLVKGYRSHGLVKALAELEFNGDYQNAHDFVDSMGDLLILGQVIRDTSDNWPFYTDQDWQLPLEDDLLELVRRSGVDDLHFWEIQACVKRGSVALSSEVLSLLRRRKEVLEVAYNISPRARELIQGHWLGGEPNLVAMVNKCLPTFFTLFDQKSTVFSDSELETLIELCGNLPSGKAATDGTNPVTLLKRDIDDQLFVSPLKPLSLFGLDIAVGRFRNDEVSLAISAPLEEGEGSVYVIPWAELMSYDTFETEKPIASAYGSSVHKLTANGLDYLVVSASGENTIYFYLSGRKVLSIADTGSWERHQLVVSSVDDIDGDGVSDLVLSGPHYGYNETGVVFIVDGGELSALVEDPSIEFVEMHSLSTICLKAPLSKAFQHFGSQVSWSKLDKKNGMLYVASQGLGVVFVYPLKSLHQNALPMFTIIEENIIRSEEDVPFELEMRKSSIHGMFGKEMHSWAIGDTGYIAISQHLQNKVYLYKEHEGFVEYYATLILDISVDTHTVIATIGFGSSIAYDHTSDKLYLSSPGFFDGTGAIWGISMVEIQQSVDRWKINKILITPSSHLIALNKATHGKGISDFGKVLKVGPDGKLLVGAPRYGYGDFGHQQLSGGLIII</sequence>
<dbReference type="PANTHER" id="PTHR23221:SF7">
    <property type="entry name" value="PHOSPHATIDYLINOSITOL-GLYCAN-SPECIFIC PHOSPHOLIPASE D"/>
    <property type="match status" value="1"/>
</dbReference>
<evidence type="ECO:0000313" key="4">
    <source>
        <dbReference type="Proteomes" id="UP000190274"/>
    </source>
</evidence>
<dbReference type="GO" id="GO:0016020">
    <property type="term" value="C:membrane"/>
    <property type="evidence" value="ECO:0007669"/>
    <property type="project" value="EnsemblFungi"/>
</dbReference>
<dbReference type="InterPro" id="IPR028994">
    <property type="entry name" value="Integrin_alpha_N"/>
</dbReference>
<dbReference type="SUPFAM" id="SSF101898">
    <property type="entry name" value="NHL repeat"/>
    <property type="match status" value="1"/>
</dbReference>
<dbReference type="SMART" id="SM00191">
    <property type="entry name" value="Int_alpha"/>
    <property type="match status" value="2"/>
</dbReference>
<dbReference type="Pfam" id="PF00882">
    <property type="entry name" value="Zn_dep_PLPC"/>
    <property type="match status" value="1"/>
</dbReference>
<dbReference type="InterPro" id="IPR029002">
    <property type="entry name" value="PLPC/GPLD1"/>
</dbReference>
<dbReference type="InterPro" id="IPR013519">
    <property type="entry name" value="Int_alpha_beta-p"/>
</dbReference>
<gene>
    <name evidence="3" type="ORF">LADA_0E05402G</name>
</gene>
<dbReference type="AlphaFoldDB" id="A0A1G4JC22"/>
<keyword evidence="1" id="KW-0732">Signal</keyword>
<accession>A0A1G4JC22</accession>
<reference evidence="4" key="1">
    <citation type="submission" date="2016-03" db="EMBL/GenBank/DDBJ databases">
        <authorList>
            <person name="Devillers H."/>
        </authorList>
    </citation>
    <scope>NUCLEOTIDE SEQUENCE [LARGE SCALE GENOMIC DNA]</scope>
</reference>